<dbReference type="Pfam" id="PF11806">
    <property type="entry name" value="Enterochelin_N"/>
    <property type="match status" value="1"/>
</dbReference>
<proteinExistence type="inferred from homology"/>
<sequence>MPTSVPITSVPPRVPRPSPPVIAESPRVEALRGAGPDALTRFWAEIERDGAPLIEKDGDAVLITFVWRETQPVRDVLALVNKLVNRADLGRSRMRKMPGTDLWHLTYRVRDDWQATYHLAPDHIASDHIAPAHLAPAHLAPAHLPSDHLPSNHLAPAHLASDHLASDHLASDHLASSHLAPAHLAVDHLASDHIAPGPDHIASDSGLGHIASHSGLGHISPDPGPEHPQPGGPAGDRGLVDPADSVRLRAVAANGVPDPLNPVTFPQERPPHKSVAAAPAAAPEPCWWRPDPASPAGILDETTVDGRRLWRYRPPGHSADAGPYPLLVLLDGDLWGLLLPVAPILDNLIAAGRIPPVVALLPDGADHATRSTEYACDPGYAAFLAALPSSPAGRDLAATTDPARTVIAGQSLGGLMAAFTAVTRPDRFGNVLSQSGAFWWKSHTPGDDEAEWLAHHLAVTERRPVRWHVEVGLDEWVTLGPNRHLRDVLLARGYPLTYAEFAGGHDRLCWRERLGEALTALFTL</sequence>
<feature type="region of interest" description="Disordered" evidence="5">
    <location>
        <begin position="195"/>
        <end position="241"/>
    </location>
</feature>
<dbReference type="InterPro" id="IPR021764">
    <property type="entry name" value="Enterochelin_esterase_N"/>
</dbReference>
<accession>A0ABQ3WYT0</accession>
<dbReference type="InterPro" id="IPR029058">
    <property type="entry name" value="AB_hydrolase_fold"/>
</dbReference>
<keyword evidence="2" id="KW-0963">Cytoplasm</keyword>
<dbReference type="Pfam" id="PF00756">
    <property type="entry name" value="Esterase"/>
    <property type="match status" value="1"/>
</dbReference>
<evidence type="ECO:0000256" key="2">
    <source>
        <dbReference type="ARBA" id="ARBA00022490"/>
    </source>
</evidence>
<dbReference type="SUPFAM" id="SSF53474">
    <property type="entry name" value="alpha/beta-Hydrolases"/>
    <property type="match status" value="1"/>
</dbReference>
<dbReference type="RefSeq" id="WP_204301379.1">
    <property type="nucleotide sequence ID" value="NZ_BAAAGQ010000071.1"/>
</dbReference>
<feature type="compositionally biased region" description="Low complexity" evidence="5">
    <location>
        <begin position="1"/>
        <end position="11"/>
    </location>
</feature>
<dbReference type="EMBL" id="BOMF01000181">
    <property type="protein sequence ID" value="GID51410.1"/>
    <property type="molecule type" value="Genomic_DNA"/>
</dbReference>
<feature type="region of interest" description="Disordered" evidence="5">
    <location>
        <begin position="1"/>
        <end position="21"/>
    </location>
</feature>
<feature type="domain" description="Enterochelin esterase N-terminal" evidence="6">
    <location>
        <begin position="63"/>
        <end position="128"/>
    </location>
</feature>
<evidence type="ECO:0000313" key="7">
    <source>
        <dbReference type="EMBL" id="GID51410.1"/>
    </source>
</evidence>
<evidence type="ECO:0000256" key="5">
    <source>
        <dbReference type="SAM" id="MobiDB-lite"/>
    </source>
</evidence>
<protein>
    <recommendedName>
        <fullName evidence="6">Enterochelin esterase N-terminal domain-containing protein</fullName>
    </recommendedName>
</protein>
<organism evidence="7">
    <name type="scientific">Actinoplanes campanulatus</name>
    <dbReference type="NCBI Taxonomy" id="113559"/>
    <lineage>
        <taxon>Bacteria</taxon>
        <taxon>Bacillati</taxon>
        <taxon>Actinomycetota</taxon>
        <taxon>Actinomycetes</taxon>
        <taxon>Micromonosporales</taxon>
        <taxon>Micromonosporaceae</taxon>
        <taxon>Actinoplanes</taxon>
    </lineage>
</organism>
<dbReference type="InterPro" id="IPR000801">
    <property type="entry name" value="Esterase-like"/>
</dbReference>
<gene>
    <name evidence="7" type="ORF">Aca07nite_86850</name>
</gene>
<dbReference type="InterPro" id="IPR014756">
    <property type="entry name" value="Ig_E-set"/>
</dbReference>
<dbReference type="InterPro" id="IPR013783">
    <property type="entry name" value="Ig-like_fold"/>
</dbReference>
<comment type="similarity">
    <text evidence="4">Belongs to the Fes family.</text>
</comment>
<comment type="subcellular location">
    <subcellularLocation>
        <location evidence="1">Cytoplasm</location>
    </subcellularLocation>
</comment>
<dbReference type="PANTHER" id="PTHR48098:SF3">
    <property type="entry name" value="IRON(III) ENTEROBACTIN ESTERASE"/>
    <property type="match status" value="1"/>
</dbReference>
<name>A0ABQ3WYT0_9ACTN</name>
<evidence type="ECO:0000256" key="1">
    <source>
        <dbReference type="ARBA" id="ARBA00004496"/>
    </source>
</evidence>
<dbReference type="Gene3D" id="2.60.40.10">
    <property type="entry name" value="Immunoglobulins"/>
    <property type="match status" value="1"/>
</dbReference>
<dbReference type="PANTHER" id="PTHR48098">
    <property type="entry name" value="ENTEROCHELIN ESTERASE-RELATED"/>
    <property type="match status" value="1"/>
</dbReference>
<reference evidence="7" key="1">
    <citation type="submission" date="2021-01" db="EMBL/GenBank/DDBJ databases">
        <title>Whole genome shotgun sequence of Actinoplanes capillaceus NBRC 16408.</title>
        <authorList>
            <person name="Komaki H."/>
            <person name="Tamura T."/>
        </authorList>
    </citation>
    <scope>NUCLEOTIDE SEQUENCE [LARGE SCALE GENOMIC DNA]</scope>
    <source>
        <strain evidence="7">NBRC 16408</strain>
    </source>
</reference>
<dbReference type="InterPro" id="IPR050583">
    <property type="entry name" value="Mycobacterial_A85_antigen"/>
</dbReference>
<comment type="caution">
    <text evidence="7">The sequence shown here is derived from an EMBL/GenBank/DDBJ whole genome shotgun (WGS) entry which is preliminary data.</text>
</comment>
<evidence type="ECO:0000256" key="4">
    <source>
        <dbReference type="ARBA" id="ARBA00024201"/>
    </source>
</evidence>
<evidence type="ECO:0000259" key="6">
    <source>
        <dbReference type="Pfam" id="PF11806"/>
    </source>
</evidence>
<feature type="compositionally biased region" description="Pro residues" evidence="5">
    <location>
        <begin position="222"/>
        <end position="231"/>
    </location>
</feature>
<dbReference type="SUPFAM" id="SSF81296">
    <property type="entry name" value="E set domains"/>
    <property type="match status" value="1"/>
</dbReference>
<keyword evidence="3" id="KW-0378">Hydrolase</keyword>
<evidence type="ECO:0000256" key="3">
    <source>
        <dbReference type="ARBA" id="ARBA00022801"/>
    </source>
</evidence>
<dbReference type="Gene3D" id="3.40.50.1820">
    <property type="entry name" value="alpha/beta hydrolase"/>
    <property type="match status" value="1"/>
</dbReference>